<dbReference type="InterPro" id="IPR052895">
    <property type="entry name" value="HetReg/Transcr_Mod"/>
</dbReference>
<dbReference type="Proteomes" id="UP000800041">
    <property type="component" value="Unassembled WGS sequence"/>
</dbReference>
<accession>A0A6G1HC42</accession>
<organism evidence="2 3">
    <name type="scientific">Aulographum hederae CBS 113979</name>
    <dbReference type="NCBI Taxonomy" id="1176131"/>
    <lineage>
        <taxon>Eukaryota</taxon>
        <taxon>Fungi</taxon>
        <taxon>Dikarya</taxon>
        <taxon>Ascomycota</taxon>
        <taxon>Pezizomycotina</taxon>
        <taxon>Dothideomycetes</taxon>
        <taxon>Pleosporomycetidae</taxon>
        <taxon>Aulographales</taxon>
        <taxon>Aulographaceae</taxon>
    </lineage>
</organism>
<reference evidence="2" key="1">
    <citation type="journal article" date="2020" name="Stud. Mycol.">
        <title>101 Dothideomycetes genomes: a test case for predicting lifestyles and emergence of pathogens.</title>
        <authorList>
            <person name="Haridas S."/>
            <person name="Albert R."/>
            <person name="Binder M."/>
            <person name="Bloem J."/>
            <person name="Labutti K."/>
            <person name="Salamov A."/>
            <person name="Andreopoulos B."/>
            <person name="Baker S."/>
            <person name="Barry K."/>
            <person name="Bills G."/>
            <person name="Bluhm B."/>
            <person name="Cannon C."/>
            <person name="Castanera R."/>
            <person name="Culley D."/>
            <person name="Daum C."/>
            <person name="Ezra D."/>
            <person name="Gonzalez J."/>
            <person name="Henrissat B."/>
            <person name="Kuo A."/>
            <person name="Liang C."/>
            <person name="Lipzen A."/>
            <person name="Lutzoni F."/>
            <person name="Magnuson J."/>
            <person name="Mondo S."/>
            <person name="Nolan M."/>
            <person name="Ohm R."/>
            <person name="Pangilinan J."/>
            <person name="Park H.-J."/>
            <person name="Ramirez L."/>
            <person name="Alfaro M."/>
            <person name="Sun H."/>
            <person name="Tritt A."/>
            <person name="Yoshinaga Y."/>
            <person name="Zwiers L.-H."/>
            <person name="Turgeon B."/>
            <person name="Goodwin S."/>
            <person name="Spatafora J."/>
            <person name="Crous P."/>
            <person name="Grigoriev I."/>
        </authorList>
    </citation>
    <scope>NUCLEOTIDE SEQUENCE</scope>
    <source>
        <strain evidence="2">CBS 113979</strain>
    </source>
</reference>
<keyword evidence="3" id="KW-1185">Reference proteome</keyword>
<evidence type="ECO:0000313" key="3">
    <source>
        <dbReference type="Proteomes" id="UP000800041"/>
    </source>
</evidence>
<evidence type="ECO:0000313" key="2">
    <source>
        <dbReference type="EMBL" id="KAF1990796.1"/>
    </source>
</evidence>
<proteinExistence type="predicted"/>
<sequence length="357" mass="39816">MPDAETEEWEDSHTGNDNNLVAESTLNQHDELPGSFDSQYISELHSRRDPVPELTGWPMSFLLYATSTFKASDEQDKLFALLGIADDGADDAFKPDYSKPLNEVLLAYALAFAKKGKLAMLLRDAGISRQVDGCPTWVPHITNSDIDNGRLPMHGLLTPTNVLLAEATFFDLIYLDAIEPARPAGPFRGEAFDLFLHIVCRVIYLSPLLESSGHKLEALWRTLIANQNEFGKEAGPEYGEELEEFTRKVLSSPAAGQTYQEWMRCLLDSAPVKFIKAMEQMTLKRKLCYTEKGYFGMVPSSTKMGDKIFVLHGGDVPFVLRGSGKKGEYQLVGDAYVHRIMNGEALKDGKSEMIEIH</sequence>
<dbReference type="Pfam" id="PF26639">
    <property type="entry name" value="Het-6_barrel"/>
    <property type="match status" value="1"/>
</dbReference>
<dbReference type="EMBL" id="ML977141">
    <property type="protein sequence ID" value="KAF1990796.1"/>
    <property type="molecule type" value="Genomic_DNA"/>
</dbReference>
<protein>
    <submittedName>
        <fullName evidence="2">Uncharacterized protein</fullName>
    </submittedName>
</protein>
<gene>
    <name evidence="2" type="ORF">K402DRAFT_438381</name>
</gene>
<dbReference type="AlphaFoldDB" id="A0A6G1HC42"/>
<feature type="compositionally biased region" description="Acidic residues" evidence="1">
    <location>
        <begin position="1"/>
        <end position="10"/>
    </location>
</feature>
<dbReference type="PANTHER" id="PTHR24148:SF64">
    <property type="entry name" value="HETEROKARYON INCOMPATIBILITY DOMAIN-CONTAINING PROTEIN"/>
    <property type="match status" value="1"/>
</dbReference>
<feature type="region of interest" description="Disordered" evidence="1">
    <location>
        <begin position="1"/>
        <end position="20"/>
    </location>
</feature>
<name>A0A6G1HC42_9PEZI</name>
<dbReference type="OrthoDB" id="2157530at2759"/>
<dbReference type="PANTHER" id="PTHR24148">
    <property type="entry name" value="ANKYRIN REPEAT DOMAIN-CONTAINING PROTEIN 39 HOMOLOG-RELATED"/>
    <property type="match status" value="1"/>
</dbReference>
<evidence type="ECO:0000256" key="1">
    <source>
        <dbReference type="SAM" id="MobiDB-lite"/>
    </source>
</evidence>